<reference evidence="1" key="1">
    <citation type="journal article" date="2020" name="Nature">
        <title>Giant virus diversity and host interactions through global metagenomics.</title>
        <authorList>
            <person name="Schulz F."/>
            <person name="Roux S."/>
            <person name="Paez-Espino D."/>
            <person name="Jungbluth S."/>
            <person name="Walsh D.A."/>
            <person name="Denef V.J."/>
            <person name="McMahon K.D."/>
            <person name="Konstantinidis K.T."/>
            <person name="Eloe-Fadrosh E.A."/>
            <person name="Kyrpides N.C."/>
            <person name="Woyke T."/>
        </authorList>
    </citation>
    <scope>NUCLEOTIDE SEQUENCE</scope>
    <source>
        <strain evidence="1">GVMAG-M-3300009151-35</strain>
    </source>
</reference>
<protein>
    <submittedName>
        <fullName evidence="1">Uncharacterized protein</fullName>
    </submittedName>
</protein>
<dbReference type="EMBL" id="MN738902">
    <property type="protein sequence ID" value="QHT30494.1"/>
    <property type="molecule type" value="Genomic_DNA"/>
</dbReference>
<organism evidence="1">
    <name type="scientific">viral metagenome</name>
    <dbReference type="NCBI Taxonomy" id="1070528"/>
    <lineage>
        <taxon>unclassified sequences</taxon>
        <taxon>metagenomes</taxon>
        <taxon>organismal metagenomes</taxon>
    </lineage>
</organism>
<sequence>MEGCLYKSNDDKYYLIEQIAMYNFLAVEFVSFTRCFIQNENFDKKFSLVDFNSENVKILLENYCDSYIDYIDYSDLNDFKIITYNRKNYIIENWSDLFDFVAGQV</sequence>
<evidence type="ECO:0000313" key="1">
    <source>
        <dbReference type="EMBL" id="QHT30494.1"/>
    </source>
</evidence>
<dbReference type="AlphaFoldDB" id="A0A6C0EMT7"/>
<accession>A0A6C0EMT7</accession>
<name>A0A6C0EMT7_9ZZZZ</name>
<proteinExistence type="predicted"/>